<proteinExistence type="predicted"/>
<dbReference type="EMBL" id="CABR01000144">
    <property type="protein sequence ID" value="CBI11450.1"/>
    <property type="molecule type" value="Genomic_DNA"/>
</dbReference>
<protein>
    <submittedName>
        <fullName evidence="1">Uncharacterized protein</fullName>
    </submittedName>
</protein>
<reference evidence="1" key="1">
    <citation type="submission" date="2009-10" db="EMBL/GenBank/DDBJ databases">
        <title>Diversity of trophic interactions inside an arsenic-rich microbial ecosystem.</title>
        <authorList>
            <person name="Bertin P.N."/>
            <person name="Heinrich-Salmeron A."/>
            <person name="Pelletier E."/>
            <person name="Goulhen-Chollet F."/>
            <person name="Arsene-Ploetze F."/>
            <person name="Gallien S."/>
            <person name="Calteau A."/>
            <person name="Vallenet D."/>
            <person name="Casiot C."/>
            <person name="Chane-Woon-Ming B."/>
            <person name="Giloteaux L."/>
            <person name="Barakat M."/>
            <person name="Bonnefoy V."/>
            <person name="Bruneel O."/>
            <person name="Chandler M."/>
            <person name="Cleiss J."/>
            <person name="Duran R."/>
            <person name="Elbaz-Poulichet F."/>
            <person name="Fonknechten N."/>
            <person name="Lauga B."/>
            <person name="Mornico D."/>
            <person name="Ortet P."/>
            <person name="Schaeffer C."/>
            <person name="Siguier P."/>
            <person name="Alexander Thil Smith A."/>
            <person name="Van Dorsselaer A."/>
            <person name="Weissenbach J."/>
            <person name="Medigue C."/>
            <person name="Le Paslier D."/>
        </authorList>
    </citation>
    <scope>NUCLEOTIDE SEQUENCE</scope>
</reference>
<name>E6QW27_9ZZZZ</name>
<gene>
    <name evidence="1" type="ORF">CARN7_2279</name>
</gene>
<organism evidence="1">
    <name type="scientific">mine drainage metagenome</name>
    <dbReference type="NCBI Taxonomy" id="410659"/>
    <lineage>
        <taxon>unclassified sequences</taxon>
        <taxon>metagenomes</taxon>
        <taxon>ecological metagenomes</taxon>
    </lineage>
</organism>
<sequence>MIPPVAVNNNAACGLRQVFTHAAMLAEVRGKSLNAWVLPIYNSTRLIPITTQLSQEQQPLTMTRAELIQQLALRHPQLTVQDCDLVARTILNRLLDKPGGAAMNLLVMEISL</sequence>
<dbReference type="AlphaFoldDB" id="E6QW27"/>
<accession>E6QW27</accession>
<comment type="caution">
    <text evidence="1">The sequence shown here is derived from an EMBL/GenBank/DDBJ whole genome shotgun (WGS) entry which is preliminary data.</text>
</comment>
<evidence type="ECO:0000313" key="1">
    <source>
        <dbReference type="EMBL" id="CBI11450.1"/>
    </source>
</evidence>